<dbReference type="EMBL" id="CP000930">
    <property type="protein sequence ID" value="ABZ84316.1"/>
    <property type="molecule type" value="Genomic_DNA"/>
</dbReference>
<sequence length="80" mass="9644">MGDYTIPFFMTFYHFRSVERQKSTWSRDVFADQASRRLTRTFCRRGRPLTETVTARPNWRKTVYRQDRQFTGTKKAGNNN</sequence>
<protein>
    <submittedName>
        <fullName evidence="1">Uncharacterized protein</fullName>
    </submittedName>
</protein>
<name>B0TER4_HELMI</name>
<organism evidence="1 2">
    <name type="scientific">Heliobacterium modesticaldum (strain ATCC 51547 / Ice1)</name>
    <dbReference type="NCBI Taxonomy" id="498761"/>
    <lineage>
        <taxon>Bacteria</taxon>
        <taxon>Bacillati</taxon>
        <taxon>Bacillota</taxon>
        <taxon>Clostridia</taxon>
        <taxon>Eubacteriales</taxon>
        <taxon>Heliobacteriaceae</taxon>
        <taxon>Heliomicrobium</taxon>
    </lineage>
</organism>
<dbReference type="Proteomes" id="UP000008550">
    <property type="component" value="Chromosome"/>
</dbReference>
<proteinExistence type="predicted"/>
<keyword evidence="2" id="KW-1185">Reference proteome</keyword>
<evidence type="ECO:0000313" key="2">
    <source>
        <dbReference type="Proteomes" id="UP000008550"/>
    </source>
</evidence>
<accession>B0TER4</accession>
<gene>
    <name evidence="1" type="ORF">HM1_1746</name>
</gene>
<reference evidence="1 2" key="1">
    <citation type="journal article" date="2008" name="J. Bacteriol.">
        <title>The genome of Heliobacterium modesticaldum, a phototrophic representative of the Firmicutes containing the simplest photosynthetic apparatus.</title>
        <authorList>
            <person name="Sattley W.M."/>
            <person name="Madigan M.T."/>
            <person name="Swingley W.D."/>
            <person name="Cheung P.C."/>
            <person name="Clocksin K.M."/>
            <person name="Conrad A.L."/>
            <person name="Dejesa L.C."/>
            <person name="Honchak B.M."/>
            <person name="Jung D.O."/>
            <person name="Karbach L.E."/>
            <person name="Kurdoglu A."/>
            <person name="Lahiri S."/>
            <person name="Mastrian S.D."/>
            <person name="Page L.E."/>
            <person name="Taylor H.L."/>
            <person name="Wang Z.T."/>
            <person name="Raymond J."/>
            <person name="Chen M."/>
            <person name="Blankenship R.E."/>
            <person name="Touchman J.W."/>
        </authorList>
    </citation>
    <scope>NUCLEOTIDE SEQUENCE [LARGE SCALE GENOMIC DNA]</scope>
    <source>
        <strain evidence="2">ATCC 51547 / Ice1</strain>
    </source>
</reference>
<dbReference type="HOGENOM" id="CLU_2584901_0_0_9"/>
<dbReference type="KEGG" id="hmo:HM1_1746"/>
<evidence type="ECO:0000313" key="1">
    <source>
        <dbReference type="EMBL" id="ABZ84316.1"/>
    </source>
</evidence>
<dbReference type="AlphaFoldDB" id="B0TER4"/>